<gene>
    <name evidence="2" type="ORF">O4213_27185</name>
</gene>
<keyword evidence="3" id="KW-1185">Reference proteome</keyword>
<name>A0ABT4N726_GORRU</name>
<dbReference type="SMART" id="SM00530">
    <property type="entry name" value="HTH_XRE"/>
    <property type="match status" value="1"/>
</dbReference>
<dbReference type="InterPro" id="IPR041413">
    <property type="entry name" value="MLTR_LBD"/>
</dbReference>
<sequence length="296" mass="32529">MSSSESHPRDAARTQIREFLSTRRARLTPEQVGLPHHGHNRRRVPGLRREEVALLAGVSPQYYIRLERGDAIGVSDSVIDALAQALALDDAERAHLLALLRTAGTPRRQVRRTATPAQRVRPTVQRLVDAMPTAPALVLTGRLDIVAGNALGYALMRPLHHDDPRPNNARSIFLDPGARTFFREWAAVADDTVALLRAEAGRDPHDRALSDLIGELSTRSDEFRVRWAAHDVRVHNTGIKKVRHPIVGDLDMPYESLPLDPAAALSLVTYLPEPGSATADALALLATWQLSTSTPE</sequence>
<accession>A0ABT4N726</accession>
<dbReference type="RefSeq" id="WP_301574398.1">
    <property type="nucleotide sequence ID" value="NZ_JAPWIE010000011.1"/>
</dbReference>
<dbReference type="InterPro" id="IPR001387">
    <property type="entry name" value="Cro/C1-type_HTH"/>
</dbReference>
<dbReference type="PANTHER" id="PTHR35010">
    <property type="entry name" value="BLL4672 PROTEIN-RELATED"/>
    <property type="match status" value="1"/>
</dbReference>
<protein>
    <submittedName>
        <fullName evidence="2">Helix-turn-helix transcriptional regulator</fullName>
    </submittedName>
</protein>
<reference evidence="2" key="1">
    <citation type="submission" date="2022-12" db="EMBL/GenBank/DDBJ databases">
        <authorList>
            <person name="Krivoruchko A.V."/>
            <person name="Elkin A."/>
        </authorList>
    </citation>
    <scope>NUCLEOTIDE SEQUENCE</scope>
    <source>
        <strain evidence="2">IEGM 1388</strain>
    </source>
</reference>
<dbReference type="PANTHER" id="PTHR35010:SF2">
    <property type="entry name" value="BLL4672 PROTEIN"/>
    <property type="match status" value="1"/>
</dbReference>
<evidence type="ECO:0000313" key="2">
    <source>
        <dbReference type="EMBL" id="MCZ4553702.1"/>
    </source>
</evidence>
<dbReference type="Proteomes" id="UP001067235">
    <property type="component" value="Unassembled WGS sequence"/>
</dbReference>
<dbReference type="InterPro" id="IPR010982">
    <property type="entry name" value="Lambda_DNA-bd_dom_sf"/>
</dbReference>
<feature type="domain" description="HTH cro/C1-type" evidence="1">
    <location>
        <begin position="46"/>
        <end position="93"/>
    </location>
</feature>
<organism evidence="2 3">
    <name type="scientific">Gordonia rubripertincta</name>
    <name type="common">Rhodococcus corallinus</name>
    <dbReference type="NCBI Taxonomy" id="36822"/>
    <lineage>
        <taxon>Bacteria</taxon>
        <taxon>Bacillati</taxon>
        <taxon>Actinomycetota</taxon>
        <taxon>Actinomycetes</taxon>
        <taxon>Mycobacteriales</taxon>
        <taxon>Gordoniaceae</taxon>
        <taxon>Gordonia</taxon>
    </lineage>
</organism>
<dbReference type="Pfam" id="PF13560">
    <property type="entry name" value="HTH_31"/>
    <property type="match status" value="1"/>
</dbReference>
<evidence type="ECO:0000259" key="1">
    <source>
        <dbReference type="PROSITE" id="PS50943"/>
    </source>
</evidence>
<dbReference type="Pfam" id="PF17765">
    <property type="entry name" value="MLTR_LBD"/>
    <property type="match status" value="1"/>
</dbReference>
<dbReference type="EMBL" id="JAPWIE010000011">
    <property type="protein sequence ID" value="MCZ4553702.1"/>
    <property type="molecule type" value="Genomic_DNA"/>
</dbReference>
<evidence type="ECO:0000313" key="3">
    <source>
        <dbReference type="Proteomes" id="UP001067235"/>
    </source>
</evidence>
<dbReference type="SUPFAM" id="SSF47413">
    <property type="entry name" value="lambda repressor-like DNA-binding domains"/>
    <property type="match status" value="1"/>
</dbReference>
<dbReference type="Gene3D" id="1.10.260.40">
    <property type="entry name" value="lambda repressor-like DNA-binding domains"/>
    <property type="match status" value="1"/>
</dbReference>
<dbReference type="PROSITE" id="PS50943">
    <property type="entry name" value="HTH_CROC1"/>
    <property type="match status" value="1"/>
</dbReference>
<comment type="caution">
    <text evidence="2">The sequence shown here is derived from an EMBL/GenBank/DDBJ whole genome shotgun (WGS) entry which is preliminary data.</text>
</comment>
<dbReference type="CDD" id="cd00093">
    <property type="entry name" value="HTH_XRE"/>
    <property type="match status" value="1"/>
</dbReference>
<proteinExistence type="predicted"/>
<dbReference type="Gene3D" id="3.30.450.180">
    <property type="match status" value="1"/>
</dbReference>